<feature type="binding site" evidence="10">
    <location>
        <position position="71"/>
    </location>
    <ligand>
        <name>[4Fe-4S] cluster</name>
        <dbReference type="ChEBI" id="CHEBI:49883"/>
        <label>1</label>
    </ligand>
</feature>
<feature type="binding site" evidence="10">
    <location>
        <position position="147"/>
    </location>
    <ligand>
        <name>[4Fe-4S] cluster</name>
        <dbReference type="ChEBI" id="CHEBI:49883"/>
        <label>3</label>
    </ligand>
</feature>
<dbReference type="Proteomes" id="UP000007844">
    <property type="component" value="Chromosome"/>
</dbReference>
<keyword evidence="4 10" id="KW-0677">Repeat</keyword>
<keyword evidence="10" id="KW-1003">Cell membrane</keyword>
<keyword evidence="6 10" id="KW-0249">Electron transport</keyword>
<dbReference type="GO" id="GO:0005886">
    <property type="term" value="C:plasma membrane"/>
    <property type="evidence" value="ECO:0007669"/>
    <property type="project" value="UniProtKB-SubCell"/>
</dbReference>
<dbReference type="InterPro" id="IPR017896">
    <property type="entry name" value="4Fe4S_Fe-S-bd"/>
</dbReference>
<comment type="caution">
    <text evidence="10">Lacks conserved residue(s) required for the propagation of feature annotation.</text>
</comment>
<dbReference type="PROSITE" id="PS51379">
    <property type="entry name" value="4FE4S_FER_2"/>
    <property type="match status" value="2"/>
</dbReference>
<dbReference type="HOGENOM" id="CLU_000422_3_4_7"/>
<evidence type="ECO:0000256" key="6">
    <source>
        <dbReference type="ARBA" id="ARBA00022982"/>
    </source>
</evidence>
<evidence type="ECO:0000259" key="13">
    <source>
        <dbReference type="PROSITE" id="PS51656"/>
    </source>
</evidence>
<dbReference type="GO" id="GO:0022900">
    <property type="term" value="P:electron transport chain"/>
    <property type="evidence" value="ECO:0007669"/>
    <property type="project" value="UniProtKB-UniRule"/>
</dbReference>
<dbReference type="AlphaFoldDB" id="F3Z441"/>
<dbReference type="InterPro" id="IPR009051">
    <property type="entry name" value="Helical_ferredxn"/>
</dbReference>
<dbReference type="Gene3D" id="1.10.15.40">
    <property type="entry name" value="Electron transport complex subunit B, putative Fe-S cluster"/>
    <property type="match status" value="1"/>
</dbReference>
<evidence type="ECO:0000256" key="1">
    <source>
        <dbReference type="ARBA" id="ARBA00022448"/>
    </source>
</evidence>
<dbReference type="PRINTS" id="PR00419">
    <property type="entry name" value="ADXRDTASE"/>
</dbReference>
<evidence type="ECO:0000256" key="9">
    <source>
        <dbReference type="ARBA" id="ARBA00023136"/>
    </source>
</evidence>
<dbReference type="RefSeq" id="WP_014261206.1">
    <property type="nucleotide sequence ID" value="NC_016629.1"/>
</dbReference>
<feature type="binding site" evidence="10">
    <location>
        <position position="133"/>
    </location>
    <ligand>
        <name>[4Fe-4S] cluster</name>
        <dbReference type="ChEBI" id="CHEBI:49883"/>
        <label>2</label>
    </ligand>
</feature>
<feature type="region of interest" description="Hydrophobic" evidence="10">
    <location>
        <begin position="1"/>
        <end position="23"/>
    </location>
</feature>
<keyword evidence="2 10" id="KW-0004">4Fe-4S</keyword>
<keyword evidence="15" id="KW-1185">Reference proteome</keyword>
<keyword evidence="1 10" id="KW-0813">Transport</keyword>
<evidence type="ECO:0000256" key="8">
    <source>
        <dbReference type="ARBA" id="ARBA00023014"/>
    </source>
</evidence>
<dbReference type="EMBL" id="CP003221">
    <property type="protein sequence ID" value="EGJ51583.1"/>
    <property type="molecule type" value="Genomic_DNA"/>
</dbReference>
<dbReference type="Pfam" id="PF04060">
    <property type="entry name" value="FeS"/>
    <property type="match status" value="1"/>
</dbReference>
<feature type="domain" description="4Fe-4S ferredoxin-type" evidence="12">
    <location>
        <begin position="137"/>
        <end position="157"/>
    </location>
</feature>
<dbReference type="Pfam" id="PF14691">
    <property type="entry name" value="Fer4_20"/>
    <property type="match status" value="1"/>
</dbReference>
<dbReference type="STRING" id="690850.Desaf_3293"/>
<dbReference type="PANTHER" id="PTHR42783">
    <property type="entry name" value="GLUTAMATE SYNTHASE [NADPH] SMALL CHAIN"/>
    <property type="match status" value="1"/>
</dbReference>
<feature type="domain" description="4Fe-4S" evidence="13">
    <location>
        <begin position="29"/>
        <end position="88"/>
    </location>
</feature>
<dbReference type="GO" id="GO:0016491">
    <property type="term" value="F:oxidoreductase activity"/>
    <property type="evidence" value="ECO:0007669"/>
    <property type="project" value="InterPro"/>
</dbReference>
<evidence type="ECO:0000256" key="4">
    <source>
        <dbReference type="ARBA" id="ARBA00022737"/>
    </source>
</evidence>
<dbReference type="InterPro" id="IPR036188">
    <property type="entry name" value="FAD/NAD-bd_sf"/>
</dbReference>
<feature type="binding site" evidence="10">
    <location>
        <position position="173"/>
    </location>
    <ligand>
        <name>[4Fe-4S] cluster</name>
        <dbReference type="ChEBI" id="CHEBI:49883"/>
        <label>3</label>
    </ligand>
</feature>
<dbReference type="SUPFAM" id="SSF51971">
    <property type="entry name" value="Nucleotide-binding domain"/>
    <property type="match status" value="1"/>
</dbReference>
<feature type="binding site" evidence="10">
    <location>
        <position position="137"/>
    </location>
    <ligand>
        <name>[4Fe-4S] cluster</name>
        <dbReference type="ChEBI" id="CHEBI:49883"/>
        <label>2</label>
    </ligand>
</feature>
<feature type="signal peptide" evidence="11">
    <location>
        <begin position="1"/>
        <end position="20"/>
    </location>
</feature>
<feature type="binding site" evidence="10">
    <location>
        <position position="46"/>
    </location>
    <ligand>
        <name>[4Fe-4S] cluster</name>
        <dbReference type="ChEBI" id="CHEBI:49883"/>
        <label>1</label>
    </ligand>
</feature>
<dbReference type="InterPro" id="IPR028261">
    <property type="entry name" value="DPD_II"/>
</dbReference>
<keyword evidence="8 10" id="KW-0411">Iron-sulfur</keyword>
<accession>F3Z441</accession>
<dbReference type="SUPFAM" id="SSF54862">
    <property type="entry name" value="4Fe-4S ferredoxins"/>
    <property type="match status" value="1"/>
</dbReference>
<dbReference type="InterPro" id="IPR010207">
    <property type="entry name" value="Elect_transpt_cplx_RnfB/RsxB"/>
</dbReference>
<dbReference type="eggNOG" id="COG0493">
    <property type="taxonomic scope" value="Bacteria"/>
</dbReference>
<comment type="subcellular location">
    <subcellularLocation>
        <location evidence="10">Cell membrane</location>
    </subcellularLocation>
</comment>
<dbReference type="PROSITE" id="PS51656">
    <property type="entry name" value="4FE4S"/>
    <property type="match status" value="1"/>
</dbReference>
<dbReference type="GO" id="GO:0009055">
    <property type="term" value="F:electron transfer activity"/>
    <property type="evidence" value="ECO:0007669"/>
    <property type="project" value="InterPro"/>
</dbReference>
<dbReference type="HAMAP" id="MF_00463">
    <property type="entry name" value="RsxB_RnfB"/>
    <property type="match status" value="1"/>
</dbReference>
<dbReference type="InterPro" id="IPR017900">
    <property type="entry name" value="4Fe4S_Fe_S_CS"/>
</dbReference>
<sequence length="706" mass="75532" precursor="true">MATSILILFLLGLTAAAVLAAASKVLHVKEDPRIAAVEACFPGANCGGCGYPGCSAAAGAIVKGEAAPEICVAGGSDIAKNVAAVMGLEASFKEPKVAHNICTGGSRANLLFDYEGIHDCRAEALLYGGEKSCGLGCIGMGSCVKVCGFDAIRLNDDNLPIVDMNSCRSCGKCVEVCPTGAIRVSGLTMDLLHLNTTDDCLAPCMQKCPAQVDVRTYIQQMKQGDMRGALLTMKERNPLPLAVGRLCPAPCETICRRNIADEGVAIHTLHRFVADWEMNSGTRIKLDCNPRSGHRVAIIGGGPAGLSCAYFLRRIGHEPVIFEKREKVGGMLTGVIPEYRLPDKVVNWEIQSILELGVEVRSGVEFGKDITIKDLEAEGFEAVFIATGAWKVPGLKAKNADAEGVVDSISFLSAINKSITNLKGKKVVVVGDTNTAMDIIRSAARLGAQTTALIPCIQRKMSANKNEVTRAAELGGKLMFLTEPVKVLTESGKVSGIEYRELQYDDPEKATGTPKPVAGSEASMEADLVVVATDRLVDTTPFTDESGKLLLDLDKKTGGIKADTTTLRTSLANVFVGGEARTGRNILIQAVADGRRAARSIHYLVTQNDIPEPVNPQTGVIPESILKHMEVVYTIPRIKVPEISVEDRRCTFKEEVKGSVTFEAARKESSRCLRCGLTCYDSYAGSEYAADADVREYSKPAKEQRA</sequence>
<evidence type="ECO:0000256" key="10">
    <source>
        <dbReference type="HAMAP-Rule" id="MF_00463"/>
    </source>
</evidence>
<keyword evidence="7 10" id="KW-0408">Iron</keyword>
<dbReference type="GO" id="GO:0046872">
    <property type="term" value="F:metal ion binding"/>
    <property type="evidence" value="ECO:0007669"/>
    <property type="project" value="UniProtKB-KW"/>
</dbReference>
<evidence type="ECO:0000256" key="3">
    <source>
        <dbReference type="ARBA" id="ARBA00022723"/>
    </source>
</evidence>
<evidence type="ECO:0000256" key="5">
    <source>
        <dbReference type="ARBA" id="ARBA00022967"/>
    </source>
</evidence>
<name>F3Z441_DESAF</name>
<feature type="binding site" evidence="10">
    <location>
        <position position="170"/>
    </location>
    <ligand>
        <name>[4Fe-4S] cluster</name>
        <dbReference type="ChEBI" id="CHEBI:49883"/>
        <label>3</label>
    </ligand>
</feature>
<dbReference type="EC" id="7.-.-.-" evidence="10"/>
<reference evidence="14 15" key="1">
    <citation type="journal article" date="2011" name="J. Bacteriol.">
        <title>Genome sequence of the mercury-methylating and pleomorphic Desulfovibrio africanus Strain Walvis Bay.</title>
        <authorList>
            <person name="Brown S.D."/>
            <person name="Wall J.D."/>
            <person name="Kucken A.M."/>
            <person name="Gilmour C.C."/>
            <person name="Podar M."/>
            <person name="Brandt C.C."/>
            <person name="Teshima H."/>
            <person name="Detter J.C."/>
            <person name="Han C.S."/>
            <person name="Land M.L."/>
            <person name="Lucas S."/>
            <person name="Han J."/>
            <person name="Pennacchio L."/>
            <person name="Nolan M."/>
            <person name="Pitluck S."/>
            <person name="Woyke T."/>
            <person name="Goodwin L."/>
            <person name="Palumbo A.V."/>
            <person name="Elias D.A."/>
        </authorList>
    </citation>
    <scope>NUCLEOTIDE SEQUENCE [LARGE SCALE GENOMIC DNA]</scope>
    <source>
        <strain evidence="14 15">Walvis Bay</strain>
    </source>
</reference>
<comment type="similarity">
    <text evidence="10">Belongs to the 4Fe4S bacterial-type ferredoxin family. RnfB subfamily.</text>
</comment>
<dbReference type="Pfam" id="PF07992">
    <property type="entry name" value="Pyr_redox_2"/>
    <property type="match status" value="1"/>
</dbReference>
<comment type="function">
    <text evidence="10">Part of a membrane-bound complex that couples electron transfer with translocation of ions across the membrane.</text>
</comment>
<feature type="binding site" evidence="10">
    <location>
        <position position="49"/>
    </location>
    <ligand>
        <name>[4Fe-4S] cluster</name>
        <dbReference type="ChEBI" id="CHEBI:49883"/>
        <label>1</label>
    </ligand>
</feature>
<organism evidence="14 15">
    <name type="scientific">Desulfocurvibacter africanus subsp. africanus str. Walvis Bay</name>
    <dbReference type="NCBI Taxonomy" id="690850"/>
    <lineage>
        <taxon>Bacteria</taxon>
        <taxon>Pseudomonadati</taxon>
        <taxon>Thermodesulfobacteriota</taxon>
        <taxon>Desulfovibrionia</taxon>
        <taxon>Desulfovibrionales</taxon>
        <taxon>Desulfovibrionaceae</taxon>
        <taxon>Desulfocurvibacter</taxon>
    </lineage>
</organism>
<feature type="chain" id="PRO_5003303357" description="Ion-translocating oxidoreductase complex subunit B" evidence="11">
    <location>
        <begin position="21"/>
        <end position="706"/>
    </location>
</feature>
<dbReference type="InterPro" id="IPR023753">
    <property type="entry name" value="FAD/NAD-binding_dom"/>
</dbReference>
<feature type="binding site" evidence="10">
    <location>
        <position position="177"/>
    </location>
    <ligand>
        <name>[4Fe-4S] cluster</name>
        <dbReference type="ChEBI" id="CHEBI:49883"/>
        <label>2</label>
    </ligand>
</feature>
<dbReference type="PANTHER" id="PTHR42783:SF3">
    <property type="entry name" value="GLUTAMATE SYNTHASE [NADPH] SMALL CHAIN-RELATED"/>
    <property type="match status" value="1"/>
</dbReference>
<evidence type="ECO:0000256" key="2">
    <source>
        <dbReference type="ARBA" id="ARBA00022485"/>
    </source>
</evidence>
<evidence type="ECO:0000313" key="14">
    <source>
        <dbReference type="EMBL" id="EGJ51583.1"/>
    </source>
</evidence>
<evidence type="ECO:0000256" key="11">
    <source>
        <dbReference type="SAM" id="SignalP"/>
    </source>
</evidence>
<keyword evidence="3 10" id="KW-0479">Metal-binding</keyword>
<evidence type="ECO:0000259" key="12">
    <source>
        <dbReference type="PROSITE" id="PS51379"/>
    </source>
</evidence>
<protein>
    <recommendedName>
        <fullName evidence="10">Ion-translocating oxidoreductase complex subunit B</fullName>
        <ecNumber evidence="10">7.-.-.-</ecNumber>
    </recommendedName>
    <alternativeName>
        <fullName evidence="10">Rnf electron transport complex subunit B</fullName>
    </alternativeName>
</protein>
<comment type="subunit">
    <text evidence="10">The complex is composed of six subunits: RnfA, RnfB, RnfC, RnfD, RnfE and RnfG.</text>
</comment>
<dbReference type="Gene3D" id="1.10.1060.10">
    <property type="entry name" value="Alpha-helical ferredoxin"/>
    <property type="match status" value="1"/>
</dbReference>
<evidence type="ECO:0000256" key="7">
    <source>
        <dbReference type="ARBA" id="ARBA00023004"/>
    </source>
</evidence>
<dbReference type="SUPFAM" id="SSF46548">
    <property type="entry name" value="alpha-helical ferredoxin"/>
    <property type="match status" value="2"/>
</dbReference>
<dbReference type="InterPro" id="IPR007202">
    <property type="entry name" value="4Fe-4S_dom"/>
</dbReference>
<feature type="binding site" evidence="10">
    <location>
        <position position="167"/>
    </location>
    <ligand>
        <name>[4Fe-4S] cluster</name>
        <dbReference type="ChEBI" id="CHEBI:49883"/>
        <label>3</label>
    </ligand>
</feature>
<gene>
    <name evidence="10" type="primary">rnfB</name>
    <name evidence="14" type="ORF">Desaf_3293</name>
</gene>
<feature type="domain" description="4Fe-4S ferredoxin-type" evidence="12">
    <location>
        <begin position="158"/>
        <end position="187"/>
    </location>
</feature>
<proteinExistence type="inferred from homology"/>
<dbReference type="eggNOG" id="COG2878">
    <property type="taxonomic scope" value="Bacteria"/>
</dbReference>
<dbReference type="Pfam" id="PF00037">
    <property type="entry name" value="Fer4"/>
    <property type="match status" value="1"/>
</dbReference>
<evidence type="ECO:0000313" key="15">
    <source>
        <dbReference type="Proteomes" id="UP000007844"/>
    </source>
</evidence>
<comment type="cofactor">
    <cofactor evidence="10">
        <name>[4Fe-4S] cluster</name>
        <dbReference type="ChEBI" id="CHEBI:49883"/>
    </cofactor>
    <text evidence="10">Binds 3 [4Fe-4S] clusters.</text>
</comment>
<feature type="binding site" evidence="10">
    <location>
        <position position="54"/>
    </location>
    <ligand>
        <name>[4Fe-4S] cluster</name>
        <dbReference type="ChEBI" id="CHEBI:49883"/>
        <label>1</label>
    </ligand>
</feature>
<keyword evidence="9 10" id="KW-0472">Membrane</keyword>
<keyword evidence="5 10" id="KW-1278">Translocase</keyword>
<dbReference type="KEGG" id="daf:Desaf_3293"/>
<keyword evidence="11" id="KW-0732">Signal</keyword>
<dbReference type="PROSITE" id="PS00198">
    <property type="entry name" value="4FE4S_FER_1"/>
    <property type="match status" value="1"/>
</dbReference>
<feature type="binding site" evidence="10">
    <location>
        <position position="143"/>
    </location>
    <ligand>
        <name>[4Fe-4S] cluster</name>
        <dbReference type="ChEBI" id="CHEBI:49883"/>
        <label>2</label>
    </ligand>
</feature>
<dbReference type="GO" id="GO:0051539">
    <property type="term" value="F:4 iron, 4 sulfur cluster binding"/>
    <property type="evidence" value="ECO:0007669"/>
    <property type="project" value="UniProtKB-UniRule"/>
</dbReference>
<dbReference type="Gene3D" id="3.50.50.60">
    <property type="entry name" value="FAD/NAD(P)-binding domain"/>
    <property type="match status" value="2"/>
</dbReference>
<dbReference type="Gene3D" id="3.30.70.20">
    <property type="match status" value="1"/>
</dbReference>